<reference evidence="1 2" key="1">
    <citation type="submission" date="2018-01" db="EMBL/GenBank/DDBJ databases">
        <title>The draft genome of an aniline degradation strain ANB-1.</title>
        <authorList>
            <person name="Zhang L."/>
            <person name="Jiang J."/>
        </authorList>
    </citation>
    <scope>NUCLEOTIDE SEQUENCE [LARGE SCALE GENOMIC DNA]</scope>
    <source>
        <strain evidence="1 2">ANB-1</strain>
    </source>
</reference>
<protein>
    <submittedName>
        <fullName evidence="1">Restriction endonuclease subunit M</fullName>
    </submittedName>
</protein>
<dbReference type="InterPro" id="IPR029063">
    <property type="entry name" value="SAM-dependent_MTases_sf"/>
</dbReference>
<proteinExistence type="predicted"/>
<dbReference type="GO" id="GO:0004519">
    <property type="term" value="F:endonuclease activity"/>
    <property type="evidence" value="ECO:0007669"/>
    <property type="project" value="UniProtKB-KW"/>
</dbReference>
<dbReference type="EMBL" id="POQS01000024">
    <property type="protein sequence ID" value="PND29707.1"/>
    <property type="molecule type" value="Genomic_DNA"/>
</dbReference>
<gene>
    <name evidence="1" type="ORF">C1I89_33290</name>
</gene>
<keyword evidence="1" id="KW-0255">Endonuclease</keyword>
<organism evidence="1 2">
    <name type="scientific">Achromobacter pulmonis</name>
    <dbReference type="NCBI Taxonomy" id="1389932"/>
    <lineage>
        <taxon>Bacteria</taxon>
        <taxon>Pseudomonadati</taxon>
        <taxon>Pseudomonadota</taxon>
        <taxon>Betaproteobacteria</taxon>
        <taxon>Burkholderiales</taxon>
        <taxon>Alcaligenaceae</taxon>
        <taxon>Achromobacter</taxon>
    </lineage>
</organism>
<accession>A0A2N8K8D5</accession>
<dbReference type="Proteomes" id="UP000235994">
    <property type="component" value="Unassembled WGS sequence"/>
</dbReference>
<keyword evidence="2" id="KW-1185">Reference proteome</keyword>
<name>A0A2N8K8D5_9BURK</name>
<sequence>MIQHRPIIPWIGGKRRLASAVLDKFPAHTCYVEA</sequence>
<dbReference type="Gene3D" id="3.40.50.150">
    <property type="entry name" value="Vaccinia Virus protein VP39"/>
    <property type="match status" value="1"/>
</dbReference>
<dbReference type="AlphaFoldDB" id="A0A2N8K8D5"/>
<feature type="non-terminal residue" evidence="1">
    <location>
        <position position="34"/>
    </location>
</feature>
<keyword evidence="1" id="KW-0378">Hydrolase</keyword>
<evidence type="ECO:0000313" key="2">
    <source>
        <dbReference type="Proteomes" id="UP000235994"/>
    </source>
</evidence>
<comment type="caution">
    <text evidence="1">The sequence shown here is derived from an EMBL/GenBank/DDBJ whole genome shotgun (WGS) entry which is preliminary data.</text>
</comment>
<keyword evidence="1" id="KW-0540">Nuclease</keyword>
<evidence type="ECO:0000313" key="1">
    <source>
        <dbReference type="EMBL" id="PND29707.1"/>
    </source>
</evidence>